<keyword evidence="2" id="KW-1185">Reference proteome</keyword>
<protein>
    <submittedName>
        <fullName evidence="1">Uncharacterized protein</fullName>
    </submittedName>
</protein>
<reference evidence="1 2" key="1">
    <citation type="journal article" date="2014" name="Nat. Commun.">
        <title>Molecular traces of alternative social organization in a termite genome.</title>
        <authorList>
            <person name="Terrapon N."/>
            <person name="Li C."/>
            <person name="Robertson H.M."/>
            <person name="Ji L."/>
            <person name="Meng X."/>
            <person name="Booth W."/>
            <person name="Chen Z."/>
            <person name="Childers C.P."/>
            <person name="Glastad K.M."/>
            <person name="Gokhale K."/>
            <person name="Gowin J."/>
            <person name="Gronenberg W."/>
            <person name="Hermansen R.A."/>
            <person name="Hu H."/>
            <person name="Hunt B.G."/>
            <person name="Huylmans A.K."/>
            <person name="Khalil S.M."/>
            <person name="Mitchell R.D."/>
            <person name="Munoz-Torres M.C."/>
            <person name="Mustard J.A."/>
            <person name="Pan H."/>
            <person name="Reese J.T."/>
            <person name="Scharf M.E."/>
            <person name="Sun F."/>
            <person name="Vogel H."/>
            <person name="Xiao J."/>
            <person name="Yang W."/>
            <person name="Yang Z."/>
            <person name="Yang Z."/>
            <person name="Zhou J."/>
            <person name="Zhu J."/>
            <person name="Brent C.S."/>
            <person name="Elsik C.G."/>
            <person name="Goodisman M.A."/>
            <person name="Liberles D.A."/>
            <person name="Roe R.M."/>
            <person name="Vargo E.L."/>
            <person name="Vilcinskas A."/>
            <person name="Wang J."/>
            <person name="Bornberg-Bauer E."/>
            <person name="Korb J."/>
            <person name="Zhang G."/>
            <person name="Liebig J."/>
        </authorList>
    </citation>
    <scope>NUCLEOTIDE SEQUENCE [LARGE SCALE GENOMIC DNA]</scope>
    <source>
        <tissue evidence="1">Whole organism</tissue>
    </source>
</reference>
<proteinExistence type="predicted"/>
<sequence>MNTISDSFIVRSSSYVPDFRSETTDGRIQSGGTGMRVRIRSFGRPHEAFIINNGMSSSGIRSNR</sequence>
<evidence type="ECO:0000313" key="1">
    <source>
        <dbReference type="EMBL" id="KDR18935.1"/>
    </source>
</evidence>
<dbReference type="AlphaFoldDB" id="A0A067R6K6"/>
<name>A0A067R6K6_ZOONE</name>
<dbReference type="InParanoid" id="A0A067R6K6"/>
<evidence type="ECO:0000313" key="2">
    <source>
        <dbReference type="Proteomes" id="UP000027135"/>
    </source>
</evidence>
<gene>
    <name evidence="1" type="ORF">L798_06674</name>
</gene>
<dbReference type="EMBL" id="KK852667">
    <property type="protein sequence ID" value="KDR18935.1"/>
    <property type="molecule type" value="Genomic_DNA"/>
</dbReference>
<accession>A0A067R6K6</accession>
<organism evidence="1 2">
    <name type="scientific">Zootermopsis nevadensis</name>
    <name type="common">Dampwood termite</name>
    <dbReference type="NCBI Taxonomy" id="136037"/>
    <lineage>
        <taxon>Eukaryota</taxon>
        <taxon>Metazoa</taxon>
        <taxon>Ecdysozoa</taxon>
        <taxon>Arthropoda</taxon>
        <taxon>Hexapoda</taxon>
        <taxon>Insecta</taxon>
        <taxon>Pterygota</taxon>
        <taxon>Neoptera</taxon>
        <taxon>Polyneoptera</taxon>
        <taxon>Dictyoptera</taxon>
        <taxon>Blattodea</taxon>
        <taxon>Blattoidea</taxon>
        <taxon>Termitoidae</taxon>
        <taxon>Termopsidae</taxon>
        <taxon>Zootermopsis</taxon>
    </lineage>
</organism>
<dbReference type="Proteomes" id="UP000027135">
    <property type="component" value="Unassembled WGS sequence"/>
</dbReference>